<dbReference type="InterPro" id="IPR037149">
    <property type="entry name" value="PA_heptamer_dom_sf"/>
</dbReference>
<dbReference type="SMART" id="SM00758">
    <property type="entry name" value="PA14"/>
    <property type="match status" value="1"/>
</dbReference>
<evidence type="ECO:0000259" key="2">
    <source>
        <dbReference type="PROSITE" id="PS51820"/>
    </source>
</evidence>
<dbReference type="Gene3D" id="2.60.120.240">
    <property type="entry name" value="Protective antigen, heptamerisation domain"/>
    <property type="match status" value="1"/>
</dbReference>
<sequence length="871" mass="97391">MKYMKKGLSSVVIGTLFASMFLNGNVNAVYANSKTNQIATTTQASKDNQIDREGLLGYYFKGKDFNDLTLFAPTRDNTLIYDQQTANTLVDQKHQEYHSIRWIGLIQSSATGDFTFKLSDDENAIIELDGKVISEKGNNKQSVHLEKGQLVQIKIEYQSDDALHIDNKIFKELKLFKIDSQNHSQQVQQDELRNPEFNKKETQVFLKKASKTNLFTQKTKRDIDEDTDTDGDSIPDVWEENGYTIQNKVAVKWDDSLASKGYQKFTSNPLEAHTVGDPYSDYEKAARDMPLSNAKETFNPLVAAFPSVNVSLEKVILSKNEDLSHSVESSQSTNWSYTNTEGVNVNAGWSGLGPSFGVSVNYQHSETVANEWGSATNDGTHINGAESAYLNANVRYNNVGTGAIYETKPTTSFILDGTTIGTIKAKENTTALTILPDQSYPEKGKNGIAINTMDDFNSRPIPLNKEQLNTYLSNKKPILLETDQVEGKYAIKDTNGNITIAGDWNGITDEISAKTASIIVDNGNQMSEKRVAAKDYTNPEDKTPNLSVKEALKLAYPDEIEEKDGLLFYNDQPIFEASVQSYVDEYTAKQIRKQLNDSTGSFKDVKNLYDVKLEPKMNFTIKTSTLYDGGESDNTKIGNWYYTYVVNGGNTGKKQYRSANKGAFTELSTESKNKLKKNIDYYVSLYMKADSKVSVDIEIDGKQESIVTDNITLDHVGYQRINILVPNLEGNEINTISIKGDGQTNVYWDDVSFVEVGAEEIEYKDPVPQFDIIEGDFDFFGDPLAVKYHDATYFIDSPLITQTPGTFSFTYKVIGEQTKTVLDSGSGKNANRINLDFKNVKSDRSFLYTLSCKDDLWGSTRTAVVRIFAVD</sequence>
<dbReference type="EMBL" id="AJ871923">
    <property type="protein sequence ID" value="CAI40767.1"/>
    <property type="molecule type" value="Genomic_DNA"/>
</dbReference>
<name>Q5JZZ6_BRELA</name>
<dbReference type="InterPro" id="IPR035088">
    <property type="entry name" value="PA_Ca-bd"/>
</dbReference>
<dbReference type="SUPFAM" id="SSF56988">
    <property type="entry name" value="Anthrax protective antigen"/>
    <property type="match status" value="1"/>
</dbReference>
<dbReference type="Pfam" id="PF17475">
    <property type="entry name" value="Binary_toxB_2"/>
    <property type="match status" value="1"/>
</dbReference>
<keyword evidence="1" id="KW-0732">Signal</keyword>
<dbReference type="AlphaFoldDB" id="Q5JZZ6"/>
<evidence type="ECO:0000313" key="3">
    <source>
        <dbReference type="EMBL" id="CAI40767.1"/>
    </source>
</evidence>
<dbReference type="GO" id="GO:0051260">
    <property type="term" value="P:protein homooligomerization"/>
    <property type="evidence" value="ECO:0007669"/>
    <property type="project" value="InterPro"/>
</dbReference>
<dbReference type="Gene3D" id="3.10.20.110">
    <property type="match status" value="1"/>
</dbReference>
<dbReference type="Gene3D" id="3.90.182.10">
    <property type="entry name" value="Toxin - Anthrax Protective Antigen,domain 1"/>
    <property type="match status" value="1"/>
</dbReference>
<feature type="domain" description="PA14" evidence="2">
    <location>
        <begin position="50"/>
        <end position="191"/>
    </location>
</feature>
<dbReference type="Pfam" id="PF07691">
    <property type="entry name" value="PA14"/>
    <property type="match status" value="1"/>
</dbReference>
<reference evidence="3" key="1">
    <citation type="submission" date="2005-01" db="EMBL/GenBank/DDBJ databases">
        <authorList>
            <person name="Van Rie J."/>
        </authorList>
    </citation>
    <scope>NUCLEOTIDE SEQUENCE</scope>
</reference>
<dbReference type="PRINTS" id="PR01391">
    <property type="entry name" value="BINARYTOXINB"/>
</dbReference>
<protein>
    <submittedName>
        <fullName evidence="3">Isp1a protein</fullName>
    </submittedName>
</protein>
<evidence type="ECO:0000256" key="1">
    <source>
        <dbReference type="SAM" id="SignalP"/>
    </source>
</evidence>
<dbReference type="Pfam" id="PF17476">
    <property type="entry name" value="Binary_toxB_3"/>
    <property type="match status" value="1"/>
</dbReference>
<accession>Q5JZZ6</accession>
<dbReference type="GO" id="GO:0005576">
    <property type="term" value="C:extracellular region"/>
    <property type="evidence" value="ECO:0007669"/>
    <property type="project" value="InterPro"/>
</dbReference>
<dbReference type="InterPro" id="IPR037524">
    <property type="entry name" value="PA14/GLEYA"/>
</dbReference>
<dbReference type="InterPro" id="IPR035331">
    <property type="entry name" value="Binary_toxB_3"/>
</dbReference>
<dbReference type="Pfam" id="PF03495">
    <property type="entry name" value="Binary_toxB"/>
    <property type="match status" value="1"/>
</dbReference>
<feature type="chain" id="PRO_5004257987" evidence="1">
    <location>
        <begin position="29"/>
        <end position="871"/>
    </location>
</feature>
<feature type="signal peptide" evidence="1">
    <location>
        <begin position="1"/>
        <end position="28"/>
    </location>
</feature>
<dbReference type="PROSITE" id="PS51820">
    <property type="entry name" value="PA14"/>
    <property type="match status" value="1"/>
</dbReference>
<dbReference type="InterPro" id="IPR011658">
    <property type="entry name" value="PA14_dom"/>
</dbReference>
<proteinExistence type="predicted"/>
<organism evidence="3">
    <name type="scientific">Brevibacillus laterosporus</name>
    <name type="common">Bacillus laterosporus</name>
    <dbReference type="NCBI Taxonomy" id="1465"/>
    <lineage>
        <taxon>Bacteria</taxon>
        <taxon>Bacillati</taxon>
        <taxon>Bacillota</taxon>
        <taxon>Bacilli</taxon>
        <taxon>Bacillales</taxon>
        <taxon>Paenibacillaceae</taxon>
        <taxon>Brevibacillus</taxon>
    </lineage>
</organism>
<dbReference type="InterPro" id="IPR003896">
    <property type="entry name" value="Bacterial_exotoxin_B"/>
</dbReference>
<dbReference type="SMR" id="Q5JZZ6"/>
<dbReference type="InterPro" id="IPR027439">
    <property type="entry name" value="PA_heptamer_dom"/>
</dbReference>